<comment type="subcellular location">
    <subcellularLocation>
        <location evidence="1">Membrane</location>
    </subcellularLocation>
</comment>
<dbReference type="GO" id="GO:0016747">
    <property type="term" value="F:acyltransferase activity, transferring groups other than amino-acyl groups"/>
    <property type="evidence" value="ECO:0007669"/>
    <property type="project" value="InterPro"/>
</dbReference>
<dbReference type="AlphaFoldDB" id="A0A0F7FBB5"/>
<dbReference type="OrthoDB" id="290051at2"/>
<dbReference type="EMBL" id="CP011114">
    <property type="protein sequence ID" value="AKG35503.1"/>
    <property type="molecule type" value="Genomic_DNA"/>
</dbReference>
<gene>
    <name evidence="5" type="ORF">VK70_13745</name>
</gene>
<feature type="transmembrane region" description="Helical" evidence="3">
    <location>
        <begin position="12"/>
        <end position="30"/>
    </location>
</feature>
<sequence length="387" mass="43330">MTRYHQLDSLRGLAALTVVVHHFAFIFTGLLWLDALNYTPLRVFKAGHEAVIFFFVLSGFVLSLPFYSHGKKVNIPHFFIKRLCRIYIPYIVAVGCSILAYLAFYRPGLESGFSSFFHDVWSTPLSFWLIVDHIILVGSFKDYALDPVLWSLSVELRVSLVFPFIMLFIKRFGWKSNVALGILLSGTALLLNNLAHPANSHPISSNLYFTLHYISFFILGALLAKYRVSLVSKVLRLSVKMKYALLLSGLTVYTYAGIGDAVLKRLFSVSGVWLSLAADWGIAAGVCILITAALSSPRISNILEKKPVKFAGAISYSLYLYHSVVLFSCIYAFHNLLPMWATLSIALVLSLLASSLSYYYIEKPSIELGKKWTSGPLRKLKEAKEAV</sequence>
<dbReference type="PANTHER" id="PTHR23028">
    <property type="entry name" value="ACETYLTRANSFERASE"/>
    <property type="match status" value="1"/>
</dbReference>
<evidence type="ECO:0000259" key="4">
    <source>
        <dbReference type="Pfam" id="PF01757"/>
    </source>
</evidence>
<feature type="transmembrane region" description="Helical" evidence="3">
    <location>
        <begin position="87"/>
        <end position="105"/>
    </location>
</feature>
<dbReference type="PANTHER" id="PTHR23028:SF53">
    <property type="entry name" value="ACYL_TRANSF_3 DOMAIN-CONTAINING PROTEIN"/>
    <property type="match status" value="1"/>
</dbReference>
<dbReference type="InterPro" id="IPR002656">
    <property type="entry name" value="Acyl_transf_3_dom"/>
</dbReference>
<protein>
    <recommendedName>
        <fullName evidence="4">Acyltransferase 3 domain-containing protein</fullName>
    </recommendedName>
</protein>
<feature type="transmembrane region" description="Helical" evidence="3">
    <location>
        <begin position="339"/>
        <end position="361"/>
    </location>
</feature>
<dbReference type="Pfam" id="PF01757">
    <property type="entry name" value="Acyl_transf_3"/>
    <property type="match status" value="1"/>
</dbReference>
<keyword evidence="3" id="KW-0472">Membrane</keyword>
<evidence type="ECO:0000256" key="2">
    <source>
        <dbReference type="ARBA" id="ARBA00007400"/>
    </source>
</evidence>
<dbReference type="GO" id="GO:0016020">
    <property type="term" value="C:membrane"/>
    <property type="evidence" value="ECO:0007669"/>
    <property type="project" value="TreeGrafter"/>
</dbReference>
<reference evidence="5 6" key="1">
    <citation type="submission" date="2015-03" db="EMBL/GenBank/DDBJ databases">
        <authorList>
            <person name="Abdul Halim M."/>
        </authorList>
    </citation>
    <scope>NUCLEOTIDE SEQUENCE [LARGE SCALE GENOMIC DNA]</scope>
    <source>
        <strain evidence="5 6">ATCC 35681</strain>
    </source>
</reference>
<reference evidence="5 6" key="2">
    <citation type="journal article" date="2016" name="Genome Announc.">
        <title>Genome Sequence of a Gram-Positive Diazotroph, Paenibacillus durus Type Strain ATCC 35681.</title>
        <authorList>
            <person name="Halim M.A."/>
            <person name="Rahman A.Y."/>
            <person name="Sim K.S."/>
            <person name="Yam H.C."/>
            <person name="Rahim A.A."/>
            <person name="Ghazali A.H."/>
            <person name="Najimudin N."/>
        </authorList>
    </citation>
    <scope>NUCLEOTIDE SEQUENCE [LARGE SCALE GENOMIC DNA]</scope>
    <source>
        <strain evidence="5 6">ATCC 35681</strain>
    </source>
</reference>
<feature type="transmembrane region" description="Helical" evidence="3">
    <location>
        <begin position="273"/>
        <end position="295"/>
    </location>
</feature>
<accession>A0A0F7FBB5</accession>
<feature type="transmembrane region" description="Helical" evidence="3">
    <location>
        <begin position="50"/>
        <end position="67"/>
    </location>
</feature>
<keyword evidence="3" id="KW-0812">Transmembrane</keyword>
<keyword evidence="3" id="KW-1133">Transmembrane helix</keyword>
<proteinExistence type="inferred from homology"/>
<feature type="transmembrane region" description="Helical" evidence="3">
    <location>
        <begin position="316"/>
        <end position="333"/>
    </location>
</feature>
<dbReference type="HOGENOM" id="CLU_005679_2_4_9"/>
<dbReference type="GO" id="GO:0009103">
    <property type="term" value="P:lipopolysaccharide biosynthetic process"/>
    <property type="evidence" value="ECO:0007669"/>
    <property type="project" value="TreeGrafter"/>
</dbReference>
<evidence type="ECO:0000313" key="5">
    <source>
        <dbReference type="EMBL" id="AKG35503.1"/>
    </source>
</evidence>
<feature type="transmembrane region" description="Helical" evidence="3">
    <location>
        <begin position="148"/>
        <end position="169"/>
    </location>
</feature>
<evidence type="ECO:0000256" key="1">
    <source>
        <dbReference type="ARBA" id="ARBA00004370"/>
    </source>
</evidence>
<name>A0A0F7FBB5_PAEDU</name>
<feature type="domain" description="Acyltransferase 3" evidence="4">
    <location>
        <begin position="5"/>
        <end position="357"/>
    </location>
</feature>
<organism evidence="5 6">
    <name type="scientific">Paenibacillus durus ATCC 35681</name>
    <dbReference type="NCBI Taxonomy" id="1333534"/>
    <lineage>
        <taxon>Bacteria</taxon>
        <taxon>Bacillati</taxon>
        <taxon>Bacillota</taxon>
        <taxon>Bacilli</taxon>
        <taxon>Bacillales</taxon>
        <taxon>Paenibacillaceae</taxon>
        <taxon>Paenibacillus</taxon>
    </lineage>
</organism>
<evidence type="ECO:0000256" key="3">
    <source>
        <dbReference type="SAM" id="Phobius"/>
    </source>
</evidence>
<dbReference type="Proteomes" id="UP000034189">
    <property type="component" value="Chromosome"/>
</dbReference>
<feature type="transmembrane region" description="Helical" evidence="3">
    <location>
        <begin position="207"/>
        <end position="224"/>
    </location>
</feature>
<dbReference type="RefSeq" id="WP_025697571.1">
    <property type="nucleotide sequence ID" value="NZ_ASQQ01000527.1"/>
</dbReference>
<comment type="similarity">
    <text evidence="2">Belongs to the acyltransferase 3 family.</text>
</comment>
<evidence type="ECO:0000313" key="6">
    <source>
        <dbReference type="Proteomes" id="UP000034189"/>
    </source>
</evidence>
<dbReference type="InterPro" id="IPR050879">
    <property type="entry name" value="Acyltransferase_3"/>
</dbReference>
<feature type="transmembrane region" description="Helical" evidence="3">
    <location>
        <begin position="176"/>
        <end position="195"/>
    </location>
</feature>
<feature type="transmembrane region" description="Helical" evidence="3">
    <location>
        <begin position="245"/>
        <end position="267"/>
    </location>
</feature>
<dbReference type="PATRIC" id="fig|1333534.5.peg.3024"/>